<dbReference type="InterPro" id="IPR018775">
    <property type="entry name" value="RlaP"/>
</dbReference>
<name>A0A2S7WLQ2_9FLAO</name>
<reference evidence="1 2" key="1">
    <citation type="submission" date="2016-12" db="EMBL/GenBank/DDBJ databases">
        <title>Trade-off between light-utilization and light-protection in marine flavobacteria.</title>
        <authorList>
            <person name="Kumagai Y."/>
            <person name="Yoshizawa S."/>
            <person name="Kogure K."/>
            <person name="Iwasaki W."/>
        </authorList>
    </citation>
    <scope>NUCLEOTIDE SEQUENCE [LARGE SCALE GENOMIC DNA]</scope>
    <source>
        <strain evidence="1 2">NBRC 108759</strain>
    </source>
</reference>
<dbReference type="AlphaFoldDB" id="A0A2S7WLQ2"/>
<sequence>MKTIEELKKSNSIIFECISGSKAYGLATPNSDTDIRGVFILPKEQFYSLDYVGQINNETNDVAFYELRKFIELCAKNNPNILEMLNVPEECILYKHSLFDQIKKELFLSKLCKNTFANYAFTQIKKARGLNKKISNPVDKKRKTVKDFCIIRDGKKAVSLLDFLNDKNLKSENCGLAKVSHIKDCFNLFYSETLSYNGISRTNANEVCVSSIPKVEEPIALLYFNKDGYSAYCKKYKEYWTWVEKRNEERYKNNVSHNKNYDAKNIMHTFRLLLMAREIGEFGVINVNRIDREYLLSIKNAVYEYDELVKKAESIKDNLDSIYSNSSLIEKPNFDKINKLLFKIRNQFYEL</sequence>
<proteinExistence type="predicted"/>
<keyword evidence="2" id="KW-1185">Reference proteome</keyword>
<dbReference type="EMBL" id="MSCN01000001">
    <property type="protein sequence ID" value="PQJ78221.1"/>
    <property type="molecule type" value="Genomic_DNA"/>
</dbReference>
<dbReference type="RefSeq" id="WP_105014804.1">
    <property type="nucleotide sequence ID" value="NZ_MSCN01000001.1"/>
</dbReference>
<dbReference type="Proteomes" id="UP000238882">
    <property type="component" value="Unassembled WGS sequence"/>
</dbReference>
<organism evidence="1 2">
    <name type="scientific">Polaribacter porphyrae</name>
    <dbReference type="NCBI Taxonomy" id="1137780"/>
    <lineage>
        <taxon>Bacteria</taxon>
        <taxon>Pseudomonadati</taxon>
        <taxon>Bacteroidota</taxon>
        <taxon>Flavobacteriia</taxon>
        <taxon>Flavobacteriales</taxon>
        <taxon>Flavobacteriaceae</taxon>
    </lineage>
</organism>
<protein>
    <submittedName>
        <fullName evidence="1">Nucleotidyltransferase</fullName>
    </submittedName>
</protein>
<comment type="caution">
    <text evidence="1">The sequence shown here is derived from an EMBL/GenBank/DDBJ whole genome shotgun (WGS) entry which is preliminary data.</text>
</comment>
<keyword evidence="1" id="KW-0808">Transferase</keyword>
<evidence type="ECO:0000313" key="1">
    <source>
        <dbReference type="EMBL" id="PQJ78221.1"/>
    </source>
</evidence>
<dbReference type="OrthoDB" id="243791at2"/>
<accession>A0A2S7WLQ2</accession>
<dbReference type="Pfam" id="PF10127">
    <property type="entry name" value="RlaP"/>
    <property type="match status" value="1"/>
</dbReference>
<dbReference type="PANTHER" id="PTHR34817">
    <property type="entry name" value="NUCLEOTIDYLTRANSFERASE"/>
    <property type="match status" value="1"/>
</dbReference>
<evidence type="ECO:0000313" key="2">
    <source>
        <dbReference type="Proteomes" id="UP000238882"/>
    </source>
</evidence>
<dbReference type="GO" id="GO:0016740">
    <property type="term" value="F:transferase activity"/>
    <property type="evidence" value="ECO:0007669"/>
    <property type="project" value="UniProtKB-KW"/>
</dbReference>
<dbReference type="PANTHER" id="PTHR34817:SF1">
    <property type="entry name" value="NUCLEOTIDYLTRANSFERASE"/>
    <property type="match status" value="1"/>
</dbReference>
<gene>
    <name evidence="1" type="ORF">BTO18_03005</name>
</gene>